<sequence>MSEEKKIENFDHKFENVVHPLLFQAIVKTDLPSNEVKFDKQLLKKIVVELSHHVYQVPLFSEKYCNFLCDFMDDCKRKVDKNEKQNILPNGITRDGIIPKNFGYDILSHVYKSIFRPMILYLFLNESTDLSEDMDGMHYLYMIKYSRLKDKCLKAHIDDSDLTLNICVGKSGFEGSKVCFYENYDSNKATPPPMEQLSTRDPLSSSIKLVEATHQIGYGILHHGNIYHCVSELLRGERYNVIYWTMLKSSNATYEQHEGDTDKGFYEQFVDALKSRNQYFLHSLINITFPNQFFTTFFLTLGKIKYTLSFYYFTILPINKSILQTSISKYQQKLKLSQKFDLS</sequence>
<evidence type="ECO:0000256" key="1">
    <source>
        <dbReference type="ARBA" id="ARBA00022896"/>
    </source>
</evidence>
<dbReference type="PANTHER" id="PTHR24014">
    <property type="entry name" value="2-OXOGLUTARATE AND IRON-DEPENDENT OXYGENASE DOMAIN-CONTAINING PROTEIN 2"/>
    <property type="match status" value="1"/>
</dbReference>
<dbReference type="GO" id="GO:0031418">
    <property type="term" value="F:L-ascorbic acid binding"/>
    <property type="evidence" value="ECO:0007669"/>
    <property type="project" value="UniProtKB-KW"/>
</dbReference>
<keyword evidence="1" id="KW-0847">Vitamin C</keyword>
<accession>X6MHK0</accession>
<dbReference type="Proteomes" id="UP000023152">
    <property type="component" value="Unassembled WGS sequence"/>
</dbReference>
<reference evidence="2 3" key="1">
    <citation type="journal article" date="2013" name="Curr. Biol.">
        <title>The Genome of the Foraminiferan Reticulomyxa filosa.</title>
        <authorList>
            <person name="Glockner G."/>
            <person name="Hulsmann N."/>
            <person name="Schleicher M."/>
            <person name="Noegel A.A."/>
            <person name="Eichinger L."/>
            <person name="Gallinger C."/>
            <person name="Pawlowski J."/>
            <person name="Sierra R."/>
            <person name="Euteneuer U."/>
            <person name="Pillet L."/>
            <person name="Moustafa A."/>
            <person name="Platzer M."/>
            <person name="Groth M."/>
            <person name="Szafranski K."/>
            <person name="Schliwa M."/>
        </authorList>
    </citation>
    <scope>NUCLEOTIDE SEQUENCE [LARGE SCALE GENOMIC DNA]</scope>
</reference>
<keyword evidence="3" id="KW-1185">Reference proteome</keyword>
<comment type="caution">
    <text evidence="2">The sequence shown here is derived from an EMBL/GenBank/DDBJ whole genome shotgun (WGS) entry which is preliminary data.</text>
</comment>
<dbReference type="PANTHER" id="PTHR24014:SF4">
    <property type="entry name" value="2-OXOGLUTARATE AND IRON-DEPENDENT OXYGENASE DOMAIN-CONTAINING PROTEIN 2"/>
    <property type="match status" value="1"/>
</dbReference>
<gene>
    <name evidence="2" type="ORF">RFI_24216</name>
</gene>
<organism evidence="2 3">
    <name type="scientific">Reticulomyxa filosa</name>
    <dbReference type="NCBI Taxonomy" id="46433"/>
    <lineage>
        <taxon>Eukaryota</taxon>
        <taxon>Sar</taxon>
        <taxon>Rhizaria</taxon>
        <taxon>Retaria</taxon>
        <taxon>Foraminifera</taxon>
        <taxon>Monothalamids</taxon>
        <taxon>Reticulomyxidae</taxon>
        <taxon>Reticulomyxa</taxon>
    </lineage>
</organism>
<evidence type="ECO:0008006" key="4">
    <source>
        <dbReference type="Google" id="ProtNLM"/>
    </source>
</evidence>
<dbReference type="EMBL" id="ASPP01020788">
    <property type="protein sequence ID" value="ETO13156.1"/>
    <property type="molecule type" value="Genomic_DNA"/>
</dbReference>
<dbReference type="AlphaFoldDB" id="X6MHK0"/>
<evidence type="ECO:0000313" key="2">
    <source>
        <dbReference type="EMBL" id="ETO13156.1"/>
    </source>
</evidence>
<dbReference type="OrthoDB" id="1736837at2759"/>
<name>X6MHK0_RETFI</name>
<protein>
    <recommendedName>
        <fullName evidence="4">Fe2OG dioxygenase domain-containing protein</fullName>
    </recommendedName>
</protein>
<dbReference type="Pfam" id="PF25238">
    <property type="entry name" value="OGFOD2-like"/>
    <property type="match status" value="1"/>
</dbReference>
<proteinExistence type="predicted"/>
<evidence type="ECO:0000313" key="3">
    <source>
        <dbReference type="Proteomes" id="UP000023152"/>
    </source>
</evidence>